<gene>
    <name evidence="1" type="ORF">SPELUC_LOCUS8421</name>
</gene>
<organism evidence="1 2">
    <name type="scientific">Cetraspora pellucida</name>
    <dbReference type="NCBI Taxonomy" id="1433469"/>
    <lineage>
        <taxon>Eukaryota</taxon>
        <taxon>Fungi</taxon>
        <taxon>Fungi incertae sedis</taxon>
        <taxon>Mucoromycota</taxon>
        <taxon>Glomeromycotina</taxon>
        <taxon>Glomeromycetes</taxon>
        <taxon>Diversisporales</taxon>
        <taxon>Gigasporaceae</taxon>
        <taxon>Cetraspora</taxon>
    </lineage>
</organism>
<evidence type="ECO:0000313" key="1">
    <source>
        <dbReference type="EMBL" id="CAG8637056.1"/>
    </source>
</evidence>
<name>A0ACA9N5V3_9GLOM</name>
<comment type="caution">
    <text evidence="1">The sequence shown here is derived from an EMBL/GenBank/DDBJ whole genome shotgun (WGS) entry which is preliminary data.</text>
</comment>
<dbReference type="Proteomes" id="UP000789366">
    <property type="component" value="Unassembled WGS sequence"/>
</dbReference>
<accession>A0ACA9N5V3</accession>
<reference evidence="1" key="1">
    <citation type="submission" date="2021-06" db="EMBL/GenBank/DDBJ databases">
        <authorList>
            <person name="Kallberg Y."/>
            <person name="Tangrot J."/>
            <person name="Rosling A."/>
        </authorList>
    </citation>
    <scope>NUCLEOTIDE SEQUENCE</scope>
    <source>
        <strain evidence="1">28 12/20/2015</strain>
    </source>
</reference>
<proteinExistence type="predicted"/>
<evidence type="ECO:0000313" key="2">
    <source>
        <dbReference type="Proteomes" id="UP000789366"/>
    </source>
</evidence>
<feature type="non-terminal residue" evidence="1">
    <location>
        <position position="1"/>
    </location>
</feature>
<protein>
    <submittedName>
        <fullName evidence="1">2370_t:CDS:1</fullName>
    </submittedName>
</protein>
<keyword evidence="2" id="KW-1185">Reference proteome</keyword>
<sequence length="61" mass="7093">SEESKDVIHKVYNNIYYSAIELSMKLATELGEYNSFQGSLFLQGLFQFDLAEYQLLDSYLD</sequence>
<dbReference type="EMBL" id="CAJVPW010012604">
    <property type="protein sequence ID" value="CAG8637056.1"/>
    <property type="molecule type" value="Genomic_DNA"/>
</dbReference>